<dbReference type="AlphaFoldDB" id="A0ABD5XW12"/>
<accession>A0ABD5XW12</accession>
<dbReference type="Pfam" id="PF24038">
    <property type="entry name" value="DUF7347"/>
    <property type="match status" value="1"/>
</dbReference>
<sequence length="290" mass="30988">MVTGDEATGEEEALTAVVGLVGHETRAGVLLALAERQRERPREPWVGFADLRRAVGHDDPGNFNYHLQRLVGTLVTRTDDGYRLSNVGQRFVGVLRSGRYGASTAPEVGRHDVDCPVCGAVATVDVRDGSVRFDCPAGHSFVTNVGPELLATRGLDETMRVAMHRMRYETESIRLGVCPLCDGAASGELTHDPTRTPSVVRSATCDRCGLHLRTTAGGVVLHHPAVVSLCHAHGIGVRDDAWSVLTTHVGEPTVLQEAPLRVAVPVTVAAETVTLSLDERGRVTAVEGPT</sequence>
<evidence type="ECO:0000259" key="1">
    <source>
        <dbReference type="Pfam" id="PF24038"/>
    </source>
</evidence>
<gene>
    <name evidence="3" type="ORF">ACFQRB_14130</name>
</gene>
<evidence type="ECO:0008006" key="5">
    <source>
        <dbReference type="Google" id="ProtNLM"/>
    </source>
</evidence>
<comment type="caution">
    <text evidence="3">The sequence shown here is derived from an EMBL/GenBank/DDBJ whole genome shotgun (WGS) entry which is preliminary data.</text>
</comment>
<keyword evidence="4" id="KW-1185">Reference proteome</keyword>
<protein>
    <recommendedName>
        <fullName evidence="5">Helix-turn-helix domain-containing protein</fullName>
    </recommendedName>
</protein>
<dbReference type="EMBL" id="JBHSZG010000001">
    <property type="protein sequence ID" value="MFC7137275.1"/>
    <property type="molecule type" value="Genomic_DNA"/>
</dbReference>
<dbReference type="InterPro" id="IPR055775">
    <property type="entry name" value="DUF7351"/>
</dbReference>
<evidence type="ECO:0000313" key="3">
    <source>
        <dbReference type="EMBL" id="MFC7137275.1"/>
    </source>
</evidence>
<evidence type="ECO:0000259" key="2">
    <source>
        <dbReference type="Pfam" id="PF24042"/>
    </source>
</evidence>
<dbReference type="Proteomes" id="UP001596368">
    <property type="component" value="Unassembled WGS sequence"/>
</dbReference>
<name>A0ABD5XW12_9EURY</name>
<evidence type="ECO:0000313" key="4">
    <source>
        <dbReference type="Proteomes" id="UP001596368"/>
    </source>
</evidence>
<reference evidence="3 4" key="1">
    <citation type="journal article" date="2019" name="Int. J. Syst. Evol. Microbiol.">
        <title>The Global Catalogue of Microorganisms (GCM) 10K type strain sequencing project: providing services to taxonomists for standard genome sequencing and annotation.</title>
        <authorList>
            <consortium name="The Broad Institute Genomics Platform"/>
            <consortium name="The Broad Institute Genome Sequencing Center for Infectious Disease"/>
            <person name="Wu L."/>
            <person name="Ma J."/>
        </authorList>
    </citation>
    <scope>NUCLEOTIDE SEQUENCE [LARGE SCALE GENOMIC DNA]</scope>
    <source>
        <strain evidence="3 4">DT92</strain>
    </source>
</reference>
<dbReference type="InterPro" id="IPR055771">
    <property type="entry name" value="DUF7347"/>
</dbReference>
<feature type="domain" description="DUF7347" evidence="1">
    <location>
        <begin position="17"/>
        <end position="93"/>
    </location>
</feature>
<organism evidence="3 4">
    <name type="scientific">Halobaculum litoreum</name>
    <dbReference type="NCBI Taxonomy" id="3031998"/>
    <lineage>
        <taxon>Archaea</taxon>
        <taxon>Methanobacteriati</taxon>
        <taxon>Methanobacteriota</taxon>
        <taxon>Stenosarchaea group</taxon>
        <taxon>Halobacteria</taxon>
        <taxon>Halobacteriales</taxon>
        <taxon>Haloferacaceae</taxon>
        <taxon>Halobaculum</taxon>
    </lineage>
</organism>
<proteinExistence type="predicted"/>
<dbReference type="Pfam" id="PF24042">
    <property type="entry name" value="DUF7351"/>
    <property type="match status" value="1"/>
</dbReference>
<feature type="domain" description="DUF7351" evidence="2">
    <location>
        <begin position="112"/>
        <end position="283"/>
    </location>
</feature>